<dbReference type="Proteomes" id="UP000829447">
    <property type="component" value="Linkage Group LG13"/>
</dbReference>
<protein>
    <submittedName>
        <fullName evidence="1">Uncharacterized protein</fullName>
    </submittedName>
</protein>
<organism evidence="1 2">
    <name type="scientific">Pangasianodon gigas</name>
    <name type="common">Mekong giant catfish</name>
    <name type="synonym">Pangasius gigas</name>
    <dbReference type="NCBI Taxonomy" id="30993"/>
    <lineage>
        <taxon>Eukaryota</taxon>
        <taxon>Metazoa</taxon>
        <taxon>Chordata</taxon>
        <taxon>Craniata</taxon>
        <taxon>Vertebrata</taxon>
        <taxon>Euteleostomi</taxon>
        <taxon>Actinopterygii</taxon>
        <taxon>Neopterygii</taxon>
        <taxon>Teleostei</taxon>
        <taxon>Ostariophysi</taxon>
        <taxon>Siluriformes</taxon>
        <taxon>Pangasiidae</taxon>
        <taxon>Pangasianodon</taxon>
    </lineage>
</organism>
<proteinExistence type="predicted"/>
<name>A0ACC5X1W2_PANGG</name>
<dbReference type="EMBL" id="CM040466">
    <property type="protein sequence ID" value="MCI4385299.1"/>
    <property type="molecule type" value="Genomic_DNA"/>
</dbReference>
<comment type="caution">
    <text evidence="1">The sequence shown here is derived from an EMBL/GenBank/DDBJ whole genome shotgun (WGS) entry which is preliminary data.</text>
</comment>
<keyword evidence="2" id="KW-1185">Reference proteome</keyword>
<reference evidence="1 2" key="1">
    <citation type="journal article" date="2022" name="bioRxiv">
        <title>An ancient truncated duplication of the anti-Mullerian hormone receptor type 2 gene is a potential conserved master sex determinant in the Pangasiidae catfish family.</title>
        <authorList>
            <person name="Wen M."/>
            <person name="Pan Q."/>
            <person name="Jouanno E."/>
            <person name="Montfort J."/>
            <person name="Zahm M."/>
            <person name="Cabau C."/>
            <person name="Klopp C."/>
            <person name="Iampietro C."/>
            <person name="Roques C."/>
            <person name="Bouchez O."/>
            <person name="Castinel A."/>
            <person name="Donnadieu C."/>
            <person name="Parrinello H."/>
            <person name="Poncet C."/>
            <person name="Belmonte E."/>
            <person name="Gautier V."/>
            <person name="Avarre J.-C."/>
            <person name="Dugue R."/>
            <person name="Gustiano R."/>
            <person name="Ha T.T.T."/>
            <person name="Campet M."/>
            <person name="Sriphairoj K."/>
            <person name="Ribolli J."/>
            <person name="de Almeida F.L."/>
            <person name="Desvignes T."/>
            <person name="Postlethwait J.H."/>
            <person name="Bucao C.F."/>
            <person name="Robinson-Rechavi M."/>
            <person name="Bobe J."/>
            <person name="Herpin A."/>
            <person name="Guiguen Y."/>
        </authorList>
    </citation>
    <scope>NUCLEOTIDE SEQUENCE [LARGE SCALE GENOMIC DNA]</scope>
    <source>
        <strain evidence="1">YG-Dec2019</strain>
    </source>
</reference>
<sequence>MLLSMRLTSPSSKMSGFHLRQRGLVVVSEISQTLFRLLYQGPQLLFHFRQLRAGPLSTVLRAPTNSPLGRGLMSRKFSRCSMKLSTSAISQELPKEGNSRQMGGRGQNDDAPATAEDGRVLGVECLQVDWCHRWHSKT</sequence>
<evidence type="ECO:0000313" key="1">
    <source>
        <dbReference type="EMBL" id="MCI4385299.1"/>
    </source>
</evidence>
<evidence type="ECO:0000313" key="2">
    <source>
        <dbReference type="Proteomes" id="UP000829447"/>
    </source>
</evidence>
<gene>
    <name evidence="1" type="ORF">PGIGA_G00048840</name>
</gene>
<accession>A0ACC5X1W2</accession>